<evidence type="ECO:0000256" key="7">
    <source>
        <dbReference type="ARBA" id="ARBA00022842"/>
    </source>
</evidence>
<dbReference type="InterPro" id="IPR043519">
    <property type="entry name" value="NT_sf"/>
</dbReference>
<feature type="compositionally biased region" description="Polar residues" evidence="9">
    <location>
        <begin position="65"/>
        <end position="81"/>
    </location>
</feature>
<organism evidence="12 13">
    <name type="scientific">Bursaphelenchus xylophilus</name>
    <name type="common">Pinewood nematode worm</name>
    <name type="synonym">Aphelenchoides xylophilus</name>
    <dbReference type="NCBI Taxonomy" id="6326"/>
    <lineage>
        <taxon>Eukaryota</taxon>
        <taxon>Metazoa</taxon>
        <taxon>Ecdysozoa</taxon>
        <taxon>Nematoda</taxon>
        <taxon>Chromadorea</taxon>
        <taxon>Rhabditida</taxon>
        <taxon>Tylenchina</taxon>
        <taxon>Tylenchomorpha</taxon>
        <taxon>Aphelenchoidea</taxon>
        <taxon>Aphelenchoididae</taxon>
        <taxon>Bursaphelenchus</taxon>
    </lineage>
</organism>
<dbReference type="eggNOG" id="KOG2277">
    <property type="taxonomic scope" value="Eukaryota"/>
</dbReference>
<comment type="subcellular location">
    <subcellularLocation>
        <location evidence="3">Cytoplasm</location>
    </subcellularLocation>
</comment>
<name>A0A1I7S8X9_BURXY</name>
<feature type="domain" description="PAP-associated" evidence="10">
    <location>
        <begin position="411"/>
        <end position="473"/>
    </location>
</feature>
<dbReference type="InterPro" id="IPR054708">
    <property type="entry name" value="MTPAP-like_central"/>
</dbReference>
<proteinExistence type="inferred from homology"/>
<dbReference type="PANTHER" id="PTHR12271:SF40">
    <property type="entry name" value="POLY(A) RNA POLYMERASE GLD2"/>
    <property type="match status" value="1"/>
</dbReference>
<dbReference type="Proteomes" id="UP000095284">
    <property type="component" value="Unplaced"/>
</dbReference>
<dbReference type="WBParaSite" id="BXY_0947400.1">
    <property type="protein sequence ID" value="BXY_0947400.1"/>
    <property type="gene ID" value="BXY_0947400"/>
</dbReference>
<evidence type="ECO:0000256" key="4">
    <source>
        <dbReference type="ARBA" id="ARBA00022490"/>
    </source>
</evidence>
<dbReference type="Gene3D" id="1.10.1410.10">
    <property type="match status" value="1"/>
</dbReference>
<evidence type="ECO:0000313" key="12">
    <source>
        <dbReference type="Proteomes" id="UP000095284"/>
    </source>
</evidence>
<dbReference type="Pfam" id="PF22600">
    <property type="entry name" value="MTPAP-like_central"/>
    <property type="match status" value="1"/>
</dbReference>
<keyword evidence="4" id="KW-0963">Cytoplasm</keyword>
<dbReference type="PANTHER" id="PTHR12271">
    <property type="entry name" value="POLY A POLYMERASE CID PAP -RELATED"/>
    <property type="match status" value="1"/>
</dbReference>
<evidence type="ECO:0000256" key="9">
    <source>
        <dbReference type="SAM" id="MobiDB-lite"/>
    </source>
</evidence>
<keyword evidence="7" id="KW-0460">Magnesium</keyword>
<dbReference type="AlphaFoldDB" id="A0A1I7S8X9"/>
<comment type="cofactor">
    <cofactor evidence="1">
        <name>Mn(2+)</name>
        <dbReference type="ChEBI" id="CHEBI:29035"/>
    </cofactor>
</comment>
<feature type="region of interest" description="Disordered" evidence="9">
    <location>
        <begin position="111"/>
        <end position="144"/>
    </location>
</feature>
<feature type="region of interest" description="Disordered" evidence="9">
    <location>
        <begin position="45"/>
        <end position="87"/>
    </location>
</feature>
<dbReference type="GO" id="GO:1990817">
    <property type="term" value="F:poly(A) RNA polymerase activity"/>
    <property type="evidence" value="ECO:0007669"/>
    <property type="project" value="TreeGrafter"/>
</dbReference>
<evidence type="ECO:0000256" key="2">
    <source>
        <dbReference type="ARBA" id="ARBA00001946"/>
    </source>
</evidence>
<keyword evidence="6" id="KW-0479">Metal-binding</keyword>
<evidence type="ECO:0000256" key="5">
    <source>
        <dbReference type="ARBA" id="ARBA00022679"/>
    </source>
</evidence>
<dbReference type="SUPFAM" id="SSF81631">
    <property type="entry name" value="PAP/OAS1 substrate-binding domain"/>
    <property type="match status" value="1"/>
</dbReference>
<dbReference type="InterPro" id="IPR002058">
    <property type="entry name" value="PAP_assoc"/>
</dbReference>
<dbReference type="CDD" id="cd05402">
    <property type="entry name" value="NT_PAP_TUTase"/>
    <property type="match status" value="1"/>
</dbReference>
<sequence>MEPGSFSSVFDDTEFRNCYSSSKSDGGEENTFDCLESKITSKISSVEPSGRRKLHHEPVIPKDIFSNSTQLSHTDSYNSGEQDFKENVNLRNPIRKNKPWEQFAHNYYRFNHLPNSPHENEGKKKKRKNQKHSDRAPAPRINSTNGFIDERRKAKEYTAPPVDHQTAEADLRPTTMARLDHLSAQIYDFHRRHEQSMNSLNEKLHLRDLLYYAISPHFPGCGLYIVGSTLNGFGSNSSDMDLCLMITPRDLDQRVDAILVLTSVMGHLKDLPWVKEMDLIFAKVPILRATFNPPFEKIVVDLNANNSVAIRNTHLLCYYSAFDWRVRPLVCAVKGWAKKRGINDANQSSLTSYSLVMMVIHYLQCGVSPAVIPSLQQLFPDRFGNKIDVRSLNVTLPLDSMDWQHGRNMMSLGELLLGFLHYYAHCFNFDTMAISVRLGRAVDRAYVAKNKSPFNSLSQWRCICIEEPFTYSNTAHSVFDERVFSCIKQSFEEGYNALVAERDLGVLIQTEPIRLGEGVPIGFRHFRVPVIRYDRENHEATEKKIVQTVASFHLDKTK</sequence>
<comment type="cofactor">
    <cofactor evidence="2">
        <name>Mg(2+)</name>
        <dbReference type="ChEBI" id="CHEBI:18420"/>
    </cofactor>
</comment>
<dbReference type="GO" id="GO:0005737">
    <property type="term" value="C:cytoplasm"/>
    <property type="evidence" value="ECO:0007669"/>
    <property type="project" value="UniProtKB-SubCell"/>
</dbReference>
<dbReference type="GO" id="GO:0046872">
    <property type="term" value="F:metal ion binding"/>
    <property type="evidence" value="ECO:0007669"/>
    <property type="project" value="UniProtKB-KW"/>
</dbReference>
<evidence type="ECO:0000259" key="10">
    <source>
        <dbReference type="Pfam" id="PF03828"/>
    </source>
</evidence>
<accession>A0A1I7S8X9</accession>
<keyword evidence="5" id="KW-0808">Transferase</keyword>
<evidence type="ECO:0000313" key="13">
    <source>
        <dbReference type="WBParaSite" id="BXY_0947400.1"/>
    </source>
</evidence>
<dbReference type="SUPFAM" id="SSF81301">
    <property type="entry name" value="Nucleotidyltransferase"/>
    <property type="match status" value="1"/>
</dbReference>
<comment type="similarity">
    <text evidence="8">Belongs to the DNA polymerase type-B-like family. GLD2 subfamily.</text>
</comment>
<evidence type="ECO:0000256" key="8">
    <source>
        <dbReference type="ARBA" id="ARBA00038491"/>
    </source>
</evidence>
<dbReference type="GO" id="GO:0031123">
    <property type="term" value="P:RNA 3'-end processing"/>
    <property type="evidence" value="ECO:0007669"/>
    <property type="project" value="TreeGrafter"/>
</dbReference>
<evidence type="ECO:0000256" key="1">
    <source>
        <dbReference type="ARBA" id="ARBA00001936"/>
    </source>
</evidence>
<evidence type="ECO:0000256" key="3">
    <source>
        <dbReference type="ARBA" id="ARBA00004496"/>
    </source>
</evidence>
<dbReference type="Gene3D" id="3.30.460.10">
    <property type="entry name" value="Beta Polymerase, domain 2"/>
    <property type="match status" value="1"/>
</dbReference>
<evidence type="ECO:0000256" key="6">
    <source>
        <dbReference type="ARBA" id="ARBA00022723"/>
    </source>
</evidence>
<evidence type="ECO:0000259" key="11">
    <source>
        <dbReference type="Pfam" id="PF22600"/>
    </source>
</evidence>
<protein>
    <submittedName>
        <fullName evidence="13">PAP-associated domain-containing protein</fullName>
    </submittedName>
</protein>
<feature type="domain" description="Poly(A) RNA polymerase mitochondrial-like central palm" evidence="11">
    <location>
        <begin position="182"/>
        <end position="320"/>
    </location>
</feature>
<dbReference type="Pfam" id="PF03828">
    <property type="entry name" value="PAP_assoc"/>
    <property type="match status" value="1"/>
</dbReference>
<reference evidence="13" key="1">
    <citation type="submission" date="2016-11" db="UniProtKB">
        <authorList>
            <consortium name="WormBaseParasite"/>
        </authorList>
    </citation>
    <scope>IDENTIFICATION</scope>
</reference>